<evidence type="ECO:0000313" key="1">
    <source>
        <dbReference type="EMBL" id="QCT71002.1"/>
    </source>
</evidence>
<organism evidence="1 2">
    <name type="scientific">Eubacterium maltosivorans</name>
    <dbReference type="NCBI Taxonomy" id="2041044"/>
    <lineage>
        <taxon>Bacteria</taxon>
        <taxon>Bacillati</taxon>
        <taxon>Bacillota</taxon>
        <taxon>Clostridia</taxon>
        <taxon>Eubacteriales</taxon>
        <taxon>Eubacteriaceae</taxon>
        <taxon>Eubacterium</taxon>
    </lineage>
</organism>
<name>A0A4P9C8P1_EUBML</name>
<dbReference type="AlphaFoldDB" id="A0A4P9C8P1"/>
<protein>
    <submittedName>
        <fullName evidence="1">Uncharacterized protein</fullName>
    </submittedName>
</protein>
<dbReference type="KEGG" id="emt:CPZ25_006560"/>
<reference evidence="1 2" key="1">
    <citation type="submission" date="2018-05" db="EMBL/GenBank/DDBJ databases">
        <title>Genome comparison of Eubacterium sp.</title>
        <authorList>
            <person name="Feng Y."/>
            <person name="Sanchez-Andrea I."/>
            <person name="Stams A.J.M."/>
            <person name="De Vos W.M."/>
        </authorList>
    </citation>
    <scope>NUCLEOTIDE SEQUENCE [LARGE SCALE GENOMIC DNA]</scope>
    <source>
        <strain evidence="1 2">YI</strain>
    </source>
</reference>
<evidence type="ECO:0000313" key="2">
    <source>
        <dbReference type="Proteomes" id="UP000218387"/>
    </source>
</evidence>
<gene>
    <name evidence="1" type="ORF">CPZ25_006560</name>
</gene>
<dbReference type="Proteomes" id="UP000218387">
    <property type="component" value="Chromosome"/>
</dbReference>
<sequence length="96" mass="11517">MEEIKRITIYLGLEEYPLEFITLASMSPDEADLITEMGEEFFKDINPEMMDEYVMEDKLNRFYDEVRLRTEVELFCPLFEKETIANIERLIETYEG</sequence>
<dbReference type="RefSeq" id="WP_058693970.1">
    <property type="nucleotide sequence ID" value="NZ_CP029487.1"/>
</dbReference>
<keyword evidence="2" id="KW-1185">Reference proteome</keyword>
<accession>A0A4P9C8P1</accession>
<proteinExistence type="predicted"/>
<dbReference type="EMBL" id="CP029487">
    <property type="protein sequence ID" value="QCT71002.1"/>
    <property type="molecule type" value="Genomic_DNA"/>
</dbReference>